<dbReference type="EMBL" id="LXQA010602194">
    <property type="protein sequence ID" value="MCI61572.1"/>
    <property type="molecule type" value="Genomic_DNA"/>
</dbReference>
<feature type="non-terminal residue" evidence="2">
    <location>
        <position position="88"/>
    </location>
</feature>
<protein>
    <submittedName>
        <fullName evidence="2">Gag polyprotein</fullName>
    </submittedName>
</protein>
<feature type="domain" description="Retrotransposon gag" evidence="1">
    <location>
        <begin position="6"/>
        <end position="78"/>
    </location>
</feature>
<evidence type="ECO:0000313" key="3">
    <source>
        <dbReference type="Proteomes" id="UP000265520"/>
    </source>
</evidence>
<organism evidence="2 3">
    <name type="scientific">Trifolium medium</name>
    <dbReference type="NCBI Taxonomy" id="97028"/>
    <lineage>
        <taxon>Eukaryota</taxon>
        <taxon>Viridiplantae</taxon>
        <taxon>Streptophyta</taxon>
        <taxon>Embryophyta</taxon>
        <taxon>Tracheophyta</taxon>
        <taxon>Spermatophyta</taxon>
        <taxon>Magnoliopsida</taxon>
        <taxon>eudicotyledons</taxon>
        <taxon>Gunneridae</taxon>
        <taxon>Pentapetalae</taxon>
        <taxon>rosids</taxon>
        <taxon>fabids</taxon>
        <taxon>Fabales</taxon>
        <taxon>Fabaceae</taxon>
        <taxon>Papilionoideae</taxon>
        <taxon>50 kb inversion clade</taxon>
        <taxon>NPAAA clade</taxon>
        <taxon>Hologalegina</taxon>
        <taxon>IRL clade</taxon>
        <taxon>Trifolieae</taxon>
        <taxon>Trifolium</taxon>
    </lineage>
</organism>
<dbReference type="Proteomes" id="UP000265520">
    <property type="component" value="Unassembled WGS sequence"/>
</dbReference>
<feature type="non-terminal residue" evidence="2">
    <location>
        <position position="1"/>
    </location>
</feature>
<dbReference type="AlphaFoldDB" id="A0A392TKR7"/>
<accession>A0A392TKR7</accession>
<evidence type="ECO:0000259" key="1">
    <source>
        <dbReference type="Pfam" id="PF03732"/>
    </source>
</evidence>
<keyword evidence="3" id="KW-1185">Reference proteome</keyword>
<comment type="caution">
    <text evidence="2">The sequence shown here is derived from an EMBL/GenBank/DDBJ whole genome shotgun (WGS) entry which is preliminary data.</text>
</comment>
<dbReference type="Pfam" id="PF03732">
    <property type="entry name" value="Retrotrans_gag"/>
    <property type="match status" value="1"/>
</dbReference>
<proteinExistence type="predicted"/>
<evidence type="ECO:0000313" key="2">
    <source>
        <dbReference type="EMBL" id="MCI61572.1"/>
    </source>
</evidence>
<dbReference type="InterPro" id="IPR005162">
    <property type="entry name" value="Retrotrans_gag_dom"/>
</dbReference>
<reference evidence="2 3" key="1">
    <citation type="journal article" date="2018" name="Front. Plant Sci.">
        <title>Red Clover (Trifolium pratense) and Zigzag Clover (T. medium) - A Picture of Genomic Similarities and Differences.</title>
        <authorList>
            <person name="Dluhosova J."/>
            <person name="Istvanek J."/>
            <person name="Nedelnik J."/>
            <person name="Repkova J."/>
        </authorList>
    </citation>
    <scope>NUCLEOTIDE SEQUENCE [LARGE SCALE GENOMIC DNA]</scope>
    <source>
        <strain evidence="3">cv. 10/8</strain>
        <tissue evidence="2">Leaf</tissue>
    </source>
</reference>
<sequence length="88" mass="10623">EAAYEEFSWENFKRKFLAKYFSETARERYGEEFLKLTQGGLNVEAYAKKFESLSRFFRFFRDGIDETYMCRRFQGGLRYELQDAVVPL</sequence>
<name>A0A392TKR7_9FABA</name>